<dbReference type="InterPro" id="IPR028359">
    <property type="entry name" value="UDP_ManNAc/GlcNAc_DH"/>
</dbReference>
<comment type="caution">
    <text evidence="10">The sequence shown here is derived from an EMBL/GenBank/DDBJ whole genome shotgun (WGS) entry which is preliminary data.</text>
</comment>
<dbReference type="InterPro" id="IPR014027">
    <property type="entry name" value="UDP-Glc/GDP-Man_DH_C"/>
</dbReference>
<protein>
    <recommendedName>
        <fullName evidence="3">UDP-N-acetyl-D-mannosamine dehydrogenase</fullName>
        <ecNumber evidence="2">1.1.1.336</ecNumber>
    </recommendedName>
    <alternativeName>
        <fullName evidence="6">UDP-ManNAc 6-dehydrogenase</fullName>
    </alternativeName>
</protein>
<evidence type="ECO:0000256" key="4">
    <source>
        <dbReference type="ARBA" id="ARBA00023002"/>
    </source>
</evidence>
<dbReference type="InterPro" id="IPR008927">
    <property type="entry name" value="6-PGluconate_DH-like_C_sf"/>
</dbReference>
<dbReference type="SMART" id="SM00984">
    <property type="entry name" value="UDPG_MGDP_dh_C"/>
    <property type="match status" value="1"/>
</dbReference>
<dbReference type="SUPFAM" id="SSF52413">
    <property type="entry name" value="UDP-glucose/GDP-mannose dehydrogenase C-terminal domain"/>
    <property type="match status" value="1"/>
</dbReference>
<name>A0A087S909_9ARCH</name>
<dbReference type="InterPro" id="IPR036291">
    <property type="entry name" value="NAD(P)-bd_dom_sf"/>
</dbReference>
<dbReference type="AlphaFoldDB" id="A0A087S909"/>
<evidence type="ECO:0000259" key="9">
    <source>
        <dbReference type="SMART" id="SM00984"/>
    </source>
</evidence>
<feature type="domain" description="UDP-glucose/GDP-mannose dehydrogenase C-terminal" evidence="9">
    <location>
        <begin position="317"/>
        <end position="417"/>
    </location>
</feature>
<sequence length="434" mass="48118">MIVVIGLGFVGLTLSLALAEKGVTIHGIEANKQTFEQLSTGSSPINEKEIDHYLHRTINKNFFVHQDLENVQKSDKDIYIICVGTPLDQTGNPNLSYIENAVRSVGKKIQEDDLVILRSTVPVGTTLGFVSQILKEEMKKRNINSTLNIAFAPERTAEGKALKELTELPQIIGGINKQSVLRTTELFHNLTPIIITVSTIETAEMIKLIDNSYRDVQFAYSNEVALICEKLNLDANECISKANIHYKRNNVPLPSPGVGGPCLSKDPYILMKSVGDLHYPNSIISFSRNLNEIIPSMLAHRINSILTKLDITNPKIFIMGFAFKGNPETNDVRNSPTLSLVSELKDSQIFGHDYLVNPNEIEKSGAKPSSIEEGFKNADCVIIVNNHIKYGDLDVVSLLESSNKPCLFVDCWRLYDKKIFEGIDGITYTGVGIV</sequence>
<keyword evidence="11" id="KW-1185">Reference proteome</keyword>
<dbReference type="Pfam" id="PF00984">
    <property type="entry name" value="UDPG_MGDP_dh"/>
    <property type="match status" value="1"/>
</dbReference>
<dbReference type="SUPFAM" id="SSF48179">
    <property type="entry name" value="6-phosphogluconate dehydrogenase C-terminal domain-like"/>
    <property type="match status" value="1"/>
</dbReference>
<evidence type="ECO:0000256" key="2">
    <source>
        <dbReference type="ARBA" id="ARBA00012935"/>
    </source>
</evidence>
<evidence type="ECO:0000256" key="8">
    <source>
        <dbReference type="PIRNR" id="PIRNR000124"/>
    </source>
</evidence>
<dbReference type="NCBIfam" id="TIGR03026">
    <property type="entry name" value="NDP-sugDHase"/>
    <property type="match status" value="1"/>
</dbReference>
<dbReference type="GO" id="GO:0000271">
    <property type="term" value="P:polysaccharide biosynthetic process"/>
    <property type="evidence" value="ECO:0007669"/>
    <property type="project" value="InterPro"/>
</dbReference>
<accession>A0A087S909</accession>
<evidence type="ECO:0000313" key="10">
    <source>
        <dbReference type="EMBL" id="KFM22213.1"/>
    </source>
</evidence>
<keyword evidence="4 10" id="KW-0560">Oxidoreductase</keyword>
<dbReference type="Pfam" id="PF03720">
    <property type="entry name" value="UDPG_MGDP_dh_C"/>
    <property type="match status" value="1"/>
</dbReference>
<dbReference type="EMBL" id="JOTA01000002">
    <property type="protein sequence ID" value="KFM22213.1"/>
    <property type="molecule type" value="Genomic_DNA"/>
</dbReference>
<evidence type="ECO:0000256" key="6">
    <source>
        <dbReference type="ARBA" id="ARBA00030172"/>
    </source>
</evidence>
<dbReference type="InterPro" id="IPR014026">
    <property type="entry name" value="UDP-Glc/GDP-Man_DH_dimer"/>
</dbReference>
<dbReference type="PIRSF" id="PIRSF000124">
    <property type="entry name" value="UDPglc_GDPman_dh"/>
    <property type="match status" value="1"/>
</dbReference>
<dbReference type="GO" id="GO:0051287">
    <property type="term" value="F:NAD binding"/>
    <property type="evidence" value="ECO:0007669"/>
    <property type="project" value="InterPro"/>
</dbReference>
<reference evidence="10 11" key="1">
    <citation type="submission" date="2014-06" db="EMBL/GenBank/DDBJ databases">
        <authorList>
            <person name="Ngugi D.K."/>
            <person name="Blom J."/>
            <person name="Alam I."/>
            <person name="Rashid M."/>
            <person name="Baalawi W."/>
            <person name="Zhang G."/>
            <person name="Hikmawan T."/>
            <person name="Guan Y."/>
            <person name="Antunes A."/>
            <person name="Siam R."/>
            <person name="El-Dorry H."/>
            <person name="Bajic V."/>
            <person name="Stingl U."/>
        </authorList>
    </citation>
    <scope>NUCLEOTIDE SEQUENCE [LARGE SCALE GENOMIC DNA]</scope>
    <source>
        <strain evidence="10">SCGC AAA799-B03</strain>
    </source>
</reference>
<evidence type="ECO:0000313" key="11">
    <source>
        <dbReference type="Proteomes" id="UP000029384"/>
    </source>
</evidence>
<proteinExistence type="inferred from homology"/>
<evidence type="ECO:0000256" key="5">
    <source>
        <dbReference type="ARBA" id="ARBA00023027"/>
    </source>
</evidence>
<dbReference type="PIRSF" id="PIRSF500136">
    <property type="entry name" value="UDP_ManNAc_DH"/>
    <property type="match status" value="1"/>
</dbReference>
<dbReference type="Pfam" id="PF03721">
    <property type="entry name" value="UDPG_MGDP_dh_N"/>
    <property type="match status" value="1"/>
</dbReference>
<dbReference type="EC" id="1.1.1.336" evidence="2"/>
<dbReference type="PANTHER" id="PTHR43491:SF2">
    <property type="entry name" value="UDP-N-ACETYL-D-MANNOSAMINE DEHYDROGENASE"/>
    <property type="match status" value="1"/>
</dbReference>
<dbReference type="Gene3D" id="3.40.50.720">
    <property type="entry name" value="NAD(P)-binding Rossmann-like Domain"/>
    <property type="match status" value="2"/>
</dbReference>
<dbReference type="InterPro" id="IPR036220">
    <property type="entry name" value="UDP-Glc/GDP-Man_DH_C_sf"/>
</dbReference>
<organism evidence="10 11">
    <name type="scientific">Marine Group I thaumarchaeote SCGC AAA799-B03</name>
    <dbReference type="NCBI Taxonomy" id="1502289"/>
    <lineage>
        <taxon>Archaea</taxon>
        <taxon>Nitrososphaerota</taxon>
        <taxon>Marine Group I</taxon>
    </lineage>
</organism>
<evidence type="ECO:0000256" key="1">
    <source>
        <dbReference type="ARBA" id="ARBA00006601"/>
    </source>
</evidence>
<dbReference type="PANTHER" id="PTHR43491">
    <property type="entry name" value="UDP-N-ACETYL-D-MANNOSAMINE DEHYDROGENASE"/>
    <property type="match status" value="1"/>
</dbReference>
<keyword evidence="5" id="KW-0520">NAD</keyword>
<dbReference type="InterPro" id="IPR017476">
    <property type="entry name" value="UDP-Glc/GDP-Man"/>
</dbReference>
<comment type="similarity">
    <text evidence="1 8">Belongs to the UDP-glucose/GDP-mannose dehydrogenase family.</text>
</comment>
<dbReference type="Proteomes" id="UP000029384">
    <property type="component" value="Unassembled WGS sequence"/>
</dbReference>
<dbReference type="SUPFAM" id="SSF51735">
    <property type="entry name" value="NAD(P)-binding Rossmann-fold domains"/>
    <property type="match status" value="1"/>
</dbReference>
<dbReference type="GO" id="GO:0089714">
    <property type="term" value="F:UDP-N-acetyl-D-mannosamine dehydrogenase activity"/>
    <property type="evidence" value="ECO:0007669"/>
    <property type="project" value="UniProtKB-EC"/>
</dbReference>
<evidence type="ECO:0000256" key="7">
    <source>
        <dbReference type="ARBA" id="ARBA00049130"/>
    </source>
</evidence>
<evidence type="ECO:0000256" key="3">
    <source>
        <dbReference type="ARBA" id="ARBA00016796"/>
    </source>
</evidence>
<gene>
    <name evidence="10" type="primary">wecC</name>
    <name evidence="10" type="ORF">AAA799B03_00113</name>
</gene>
<dbReference type="InterPro" id="IPR001732">
    <property type="entry name" value="UDP-Glc/GDP-Man_DH_N"/>
</dbReference>
<dbReference type="GO" id="GO:0016628">
    <property type="term" value="F:oxidoreductase activity, acting on the CH-CH group of donors, NAD or NADP as acceptor"/>
    <property type="evidence" value="ECO:0007669"/>
    <property type="project" value="InterPro"/>
</dbReference>
<comment type="catalytic activity">
    <reaction evidence="7">
        <text>UDP-N-acetyl-alpha-D-mannosamine + 2 NAD(+) + H2O = UDP-N-acetyl-alpha-D-mannosaminouronate + 2 NADH + 3 H(+)</text>
        <dbReference type="Rhea" id="RHEA:25780"/>
        <dbReference type="ChEBI" id="CHEBI:15377"/>
        <dbReference type="ChEBI" id="CHEBI:15378"/>
        <dbReference type="ChEBI" id="CHEBI:57540"/>
        <dbReference type="ChEBI" id="CHEBI:57945"/>
        <dbReference type="ChEBI" id="CHEBI:68623"/>
        <dbReference type="ChEBI" id="CHEBI:70731"/>
        <dbReference type="EC" id="1.1.1.336"/>
    </reaction>
</comment>